<dbReference type="EMBL" id="MOOB01000007">
    <property type="protein sequence ID" value="OQE92430.1"/>
    <property type="molecule type" value="Genomic_DNA"/>
</dbReference>
<dbReference type="OMA" id="QFICARY"/>
<accession>A0A1V6YYE1</accession>
<keyword evidence="2" id="KW-0472">Membrane</keyword>
<evidence type="ECO:0000313" key="3">
    <source>
        <dbReference type="EMBL" id="CAG8088583.1"/>
    </source>
</evidence>
<dbReference type="STRING" id="60175.A0A1V6YYE1"/>
<dbReference type="EMBL" id="CAJVNV010000166">
    <property type="protein sequence ID" value="CAG8088583.1"/>
    <property type="molecule type" value="Genomic_DNA"/>
</dbReference>
<dbReference type="InterPro" id="IPR021848">
    <property type="entry name" value="HODM_asu-like"/>
</dbReference>
<dbReference type="OrthoDB" id="5043642at2759"/>
<dbReference type="AlphaFoldDB" id="A0A1V6YYE1"/>
<organism evidence="4 5">
    <name type="scientific">Penicillium nalgiovense</name>
    <dbReference type="NCBI Taxonomy" id="60175"/>
    <lineage>
        <taxon>Eukaryota</taxon>
        <taxon>Fungi</taxon>
        <taxon>Dikarya</taxon>
        <taxon>Ascomycota</taxon>
        <taxon>Pezizomycotina</taxon>
        <taxon>Eurotiomycetes</taxon>
        <taxon>Eurotiomycetidae</taxon>
        <taxon>Eurotiales</taxon>
        <taxon>Aspergillaceae</taxon>
        <taxon>Penicillium</taxon>
    </lineage>
</organism>
<comment type="caution">
    <text evidence="4">The sequence shown here is derived from an EMBL/GenBank/DDBJ whole genome shotgun (WGS) entry which is preliminary data.</text>
</comment>
<gene>
    <name evidence="4" type="ORF">PENNAL_c0007G10017</name>
    <name evidence="3" type="ORF">PNAL_LOCUS4346</name>
</gene>
<dbReference type="Pfam" id="PF11927">
    <property type="entry name" value="HODM_asu-like"/>
    <property type="match status" value="1"/>
</dbReference>
<keyword evidence="2" id="KW-0812">Transmembrane</keyword>
<proteinExistence type="predicted"/>
<keyword evidence="5" id="KW-1185">Reference proteome</keyword>
<feature type="transmembrane region" description="Helical" evidence="2">
    <location>
        <begin position="12"/>
        <end position="37"/>
    </location>
</feature>
<dbReference type="Proteomes" id="UP000191691">
    <property type="component" value="Unassembled WGS sequence"/>
</dbReference>
<evidence type="ECO:0000313" key="4">
    <source>
        <dbReference type="EMBL" id="OQE92430.1"/>
    </source>
</evidence>
<evidence type="ECO:0000313" key="5">
    <source>
        <dbReference type="Proteomes" id="UP000191691"/>
    </source>
</evidence>
<sequence length="491" mass="56629">MDLLSIPENLWRLGFILLAATGVYACMNWTFGGPILARVTLRDRRHSTARTPPRSFSPDKKAATSPAAQSSYENIIPPQRRHTLADISRDASPRRDVDEDEVRRNILPISADYMTSPCDKYTPMGFSVAEVKGLGDFPDYATLSGVPLPSPYPEFNIETALPRPYRPFRWAYHQTMSLTKLETDWWIELESTYKSRIAQRKELYAKNGKEVLDAMPGSELACKELMEMVLQFICKRYPQYFTIRNKRVLHNKILGTEQDVTTKPPLEVLLDNVPEDFAIMLRDETTGFYFLRAAVICSALGWNVASKIGKQLHEIHEPIPDYKEKMQFSMDRFFTKMPTEKPIQRGSWGLEIGQPLYMPPGDPHELHRLSQRDDLTIDECHLRVDWQTLRRLPLSGAVIFNFKGLFTPVTEFRDEPGIPGLVMKVVTDGKKNLMDYKSVWHVQHVVLPKLKEWAEEQKDNGLVPKDWEVSTLDDSPWFKGWQGKWHRQQGF</sequence>
<evidence type="ECO:0000256" key="1">
    <source>
        <dbReference type="SAM" id="MobiDB-lite"/>
    </source>
</evidence>
<reference evidence="4" key="1">
    <citation type="submission" date="2016-10" db="EMBL/GenBank/DDBJ databases">
        <title>Uncovering the secondary metabolism of Penicillium species provides insights into the evolution of 6-MSA pathways.</title>
        <authorList>
            <person name="Nielsen J.C."/>
            <person name="Nielsen J."/>
        </authorList>
    </citation>
    <scope>NUCLEOTIDE SEQUENCE [LARGE SCALE GENOMIC DNA]</scope>
    <source>
        <strain evidence="4">IBT 13039</strain>
    </source>
</reference>
<protein>
    <recommendedName>
        <fullName evidence="6">Alpha-1,2-mannosyltransferase</fullName>
    </recommendedName>
</protein>
<evidence type="ECO:0008006" key="6">
    <source>
        <dbReference type="Google" id="ProtNLM"/>
    </source>
</evidence>
<evidence type="ECO:0000256" key="2">
    <source>
        <dbReference type="SAM" id="Phobius"/>
    </source>
</evidence>
<dbReference type="Proteomes" id="UP001153461">
    <property type="component" value="Unassembled WGS sequence"/>
</dbReference>
<reference evidence="3" key="3">
    <citation type="submission" date="2021-07" db="EMBL/GenBank/DDBJ databases">
        <authorList>
            <person name="Branca A.L. A."/>
        </authorList>
    </citation>
    <scope>NUCLEOTIDE SEQUENCE</scope>
</reference>
<reference evidence="5" key="2">
    <citation type="journal article" date="2017" name="Nat. Microbiol.">
        <title>Global analysis of biosynthetic gene clusters reveals vast potential of secondary metabolite production in Penicillium species.</title>
        <authorList>
            <person name="Nielsen J.C."/>
            <person name="Grijseels S."/>
            <person name="Prigent S."/>
            <person name="Ji B."/>
            <person name="Dainat J."/>
            <person name="Nielsen K.F."/>
            <person name="Frisvad J.C."/>
            <person name="Workman M."/>
            <person name="Nielsen J."/>
        </authorList>
    </citation>
    <scope>NUCLEOTIDE SEQUENCE [LARGE SCALE GENOMIC DNA]</scope>
    <source>
        <strain evidence="5">IBT 13039</strain>
    </source>
</reference>
<name>A0A1V6YYE1_PENNA</name>
<feature type="region of interest" description="Disordered" evidence="1">
    <location>
        <begin position="46"/>
        <end position="75"/>
    </location>
</feature>
<keyword evidence="2" id="KW-1133">Transmembrane helix</keyword>